<name>A0A0P7C0D4_9BACT</name>
<gene>
    <name evidence="10" type="ORF">AFM12_13090</name>
</gene>
<dbReference type="Gene3D" id="2.40.170.20">
    <property type="entry name" value="TonB-dependent receptor, beta-barrel domain"/>
    <property type="match status" value="1"/>
</dbReference>
<dbReference type="GO" id="GO:0015344">
    <property type="term" value="F:siderophore uptake transmembrane transporter activity"/>
    <property type="evidence" value="ECO:0007669"/>
    <property type="project" value="TreeGrafter"/>
</dbReference>
<evidence type="ECO:0000256" key="3">
    <source>
        <dbReference type="ARBA" id="ARBA00022452"/>
    </source>
</evidence>
<dbReference type="PANTHER" id="PTHR30069">
    <property type="entry name" value="TONB-DEPENDENT OUTER MEMBRANE RECEPTOR"/>
    <property type="match status" value="1"/>
</dbReference>
<feature type="domain" description="TonB-dependent receptor plug" evidence="9">
    <location>
        <begin position="127"/>
        <end position="224"/>
    </location>
</feature>
<dbReference type="InterPro" id="IPR039426">
    <property type="entry name" value="TonB-dep_rcpt-like"/>
</dbReference>
<dbReference type="InterPro" id="IPR012910">
    <property type="entry name" value="Plug_dom"/>
</dbReference>
<keyword evidence="3 8" id="KW-1134">Transmembrane beta strand</keyword>
<evidence type="ECO:0000256" key="6">
    <source>
        <dbReference type="ARBA" id="ARBA00023136"/>
    </source>
</evidence>
<dbReference type="GO" id="GO:0009279">
    <property type="term" value="C:cell outer membrane"/>
    <property type="evidence" value="ECO:0007669"/>
    <property type="project" value="UniProtKB-SubCell"/>
</dbReference>
<keyword evidence="7 8" id="KW-0998">Cell outer membrane</keyword>
<dbReference type="RefSeq" id="WP_055148959.1">
    <property type="nucleotide sequence ID" value="NZ_JXSZ01000010.1"/>
</dbReference>
<comment type="subcellular location">
    <subcellularLocation>
        <location evidence="1 8">Cell outer membrane</location>
        <topology evidence="1 8">Multi-pass membrane protein</topology>
    </subcellularLocation>
</comment>
<dbReference type="Pfam" id="PF07715">
    <property type="entry name" value="Plug"/>
    <property type="match status" value="1"/>
</dbReference>
<dbReference type="InterPro" id="IPR036942">
    <property type="entry name" value="Beta-barrel_TonB_sf"/>
</dbReference>
<proteinExistence type="inferred from homology"/>
<dbReference type="AlphaFoldDB" id="A0A0P7C0D4"/>
<dbReference type="Gene3D" id="2.170.130.10">
    <property type="entry name" value="TonB-dependent receptor, plug domain"/>
    <property type="match status" value="1"/>
</dbReference>
<dbReference type="PANTHER" id="PTHR30069:SF29">
    <property type="entry name" value="HEMOGLOBIN AND HEMOGLOBIN-HAPTOGLOBIN-BINDING PROTEIN 1-RELATED"/>
    <property type="match status" value="1"/>
</dbReference>
<keyword evidence="6 8" id="KW-0472">Membrane</keyword>
<keyword evidence="5" id="KW-0732">Signal</keyword>
<dbReference type="PATRIC" id="fig|1605367.3.peg.11"/>
<evidence type="ECO:0000256" key="4">
    <source>
        <dbReference type="ARBA" id="ARBA00022692"/>
    </source>
</evidence>
<dbReference type="STRING" id="1605367.AFM12_13090"/>
<evidence type="ECO:0000313" key="11">
    <source>
        <dbReference type="Proteomes" id="UP000050454"/>
    </source>
</evidence>
<dbReference type="SUPFAM" id="SSF49464">
    <property type="entry name" value="Carboxypeptidase regulatory domain-like"/>
    <property type="match status" value="1"/>
</dbReference>
<accession>A0A0P7C0D4</accession>
<protein>
    <submittedName>
        <fullName evidence="10">TonB-dependent receptor</fullName>
    </submittedName>
</protein>
<organism evidence="10 11">
    <name type="scientific">Jiulongibacter sediminis</name>
    <dbReference type="NCBI Taxonomy" id="1605367"/>
    <lineage>
        <taxon>Bacteria</taxon>
        <taxon>Pseudomonadati</taxon>
        <taxon>Bacteroidota</taxon>
        <taxon>Cytophagia</taxon>
        <taxon>Cytophagales</taxon>
        <taxon>Leadbetterellaceae</taxon>
        <taxon>Jiulongibacter</taxon>
    </lineage>
</organism>
<keyword evidence="11" id="KW-1185">Reference proteome</keyword>
<evidence type="ECO:0000256" key="8">
    <source>
        <dbReference type="PROSITE-ProRule" id="PRU01360"/>
    </source>
</evidence>
<dbReference type="InterPro" id="IPR037066">
    <property type="entry name" value="Plug_dom_sf"/>
</dbReference>
<dbReference type="Gene3D" id="2.60.40.1120">
    <property type="entry name" value="Carboxypeptidase-like, regulatory domain"/>
    <property type="match status" value="1"/>
</dbReference>
<keyword evidence="2 8" id="KW-0813">Transport</keyword>
<dbReference type="Pfam" id="PF13715">
    <property type="entry name" value="CarbopepD_reg_2"/>
    <property type="match status" value="1"/>
</dbReference>
<evidence type="ECO:0000313" key="10">
    <source>
        <dbReference type="EMBL" id="KPM47445.1"/>
    </source>
</evidence>
<keyword evidence="10" id="KW-0675">Receptor</keyword>
<sequence length="804" mass="89440">MRGVIAGIILLFIQQVQGQQPTGTITGKINNSSGEPMSFASVSIRGLNLAALSNDKGEYSLKNVPSGRHTVEVNYVGFAGQAKTVEVKTSSASLKVDFELSEEAGDLEEVLIRGKSEETEIETRGFAVNVVKTKEASLRNIQTNELLNTTVGVKIRQNGGLGSDVQYSLNSLSGSSVRIFIDGIPISIYGSSFNLNSIPPAMIKNIEVYKGVVPGHLADDALGGAINIVLHKSARTNFNASASYGSFNTFQTNVNRLYRFQNSGFTVKASAFHNYSDNDYKVSGRSVVVTGLGGVQTPITARRFNDAYRSSGGIFQLGFTDVKWADQFYLGVTGADDYKEVQHGAFMTIIPYFGRYVESQALLATLSYQKRDLVKGLDLNINGTYGKRDRFVSDTLAAAYSWNGERAIDFRGNVFEYVWRSQQEGGPTLLNIDRNVASVRSGLSYRINRNHKLLLNHVYSGIEREDSDALVSLLESTFVGIRDLSKNIFSFTYELSAFNERLKTSLFGKYYQQETTSVDPAIKQGPDGKRIIVDEVVSSNKTYDGYGFALSYMINKNFTLLTSAEKAVRLPNETEIFGDDGDNVIANSSIKPELSNNFNFGFRLGTFKLKRHQVTVSTNLFARNIKDRIGLPIETSLNVDDELILYVNQGSGTSKGIDAQLNYTYNRNLGFDFNISRFDLKVESRGVEVDVPNTPFFTMNAALRYSVKDFIKDKSRLNLFYTAYFTDEFSYLTAQGANTVGNEFFNVPRQLSQDMGLSYMFPKSRMVLSFDIKNIFNQPVYDNLSVQKPGRAFYVKLNYSINKF</sequence>
<comment type="similarity">
    <text evidence="8">Belongs to the TonB-dependent receptor family.</text>
</comment>
<keyword evidence="4 8" id="KW-0812">Transmembrane</keyword>
<dbReference type="GO" id="GO:0044718">
    <property type="term" value="P:siderophore transmembrane transport"/>
    <property type="evidence" value="ECO:0007669"/>
    <property type="project" value="TreeGrafter"/>
</dbReference>
<evidence type="ECO:0000256" key="1">
    <source>
        <dbReference type="ARBA" id="ARBA00004571"/>
    </source>
</evidence>
<dbReference type="EMBL" id="LGTQ01000010">
    <property type="protein sequence ID" value="KPM47445.1"/>
    <property type="molecule type" value="Genomic_DNA"/>
</dbReference>
<comment type="caution">
    <text evidence="10">The sequence shown here is derived from an EMBL/GenBank/DDBJ whole genome shotgun (WGS) entry which is preliminary data.</text>
</comment>
<dbReference type="Proteomes" id="UP000050454">
    <property type="component" value="Unassembled WGS sequence"/>
</dbReference>
<evidence type="ECO:0000259" key="9">
    <source>
        <dbReference type="Pfam" id="PF07715"/>
    </source>
</evidence>
<dbReference type="OrthoDB" id="9812892at2"/>
<dbReference type="InterPro" id="IPR008969">
    <property type="entry name" value="CarboxyPept-like_regulatory"/>
</dbReference>
<reference evidence="10 11" key="1">
    <citation type="submission" date="2015-07" db="EMBL/GenBank/DDBJ databases">
        <title>The draft genome sequence of Leadbetterella sp. JN14-9.</title>
        <authorList>
            <person name="Liu Y."/>
            <person name="Du J."/>
            <person name="Shao Z."/>
        </authorList>
    </citation>
    <scope>NUCLEOTIDE SEQUENCE [LARGE SCALE GENOMIC DNA]</scope>
    <source>
        <strain evidence="10 11">JN14-9</strain>
    </source>
</reference>
<evidence type="ECO:0000256" key="2">
    <source>
        <dbReference type="ARBA" id="ARBA00022448"/>
    </source>
</evidence>
<evidence type="ECO:0000256" key="5">
    <source>
        <dbReference type="ARBA" id="ARBA00022729"/>
    </source>
</evidence>
<evidence type="ECO:0000256" key="7">
    <source>
        <dbReference type="ARBA" id="ARBA00023237"/>
    </source>
</evidence>
<dbReference type="SUPFAM" id="SSF56935">
    <property type="entry name" value="Porins"/>
    <property type="match status" value="1"/>
</dbReference>
<dbReference type="PROSITE" id="PS52016">
    <property type="entry name" value="TONB_DEPENDENT_REC_3"/>
    <property type="match status" value="1"/>
</dbReference>